<sequence length="243" mass="27014">LVSSPSRIHLRMNNKNEVFDSLDINPKIATALKKALLTDYRQILSLSSPDIERLTSLSSKEVLMVKDLIAERCISRKPCTALDILHNKAEPSLLHWKLSTSCEVIDKTLGGGIISGVLTEISGESACGKTQFCLQLCIAVQLNKSNPGGAVYICTEDVFPSKRLQQLIQSHSTKSPGHNLGDKIFIEHVADFETMELCVKKKLPTLLNRGLVHLIVIDSVAALFRCHYDFTQTFERAKHLSQF</sequence>
<dbReference type="GO" id="GO:0140664">
    <property type="term" value="F:ATP-dependent DNA damage sensor activity"/>
    <property type="evidence" value="ECO:0007669"/>
    <property type="project" value="InterPro"/>
</dbReference>
<organism evidence="8 9">
    <name type="scientific">Lymnaea stagnalis</name>
    <name type="common">Great pond snail</name>
    <name type="synonym">Helix stagnalis</name>
    <dbReference type="NCBI Taxonomy" id="6523"/>
    <lineage>
        <taxon>Eukaryota</taxon>
        <taxon>Metazoa</taxon>
        <taxon>Spiralia</taxon>
        <taxon>Lophotrochozoa</taxon>
        <taxon>Mollusca</taxon>
        <taxon>Gastropoda</taxon>
        <taxon>Heterobranchia</taxon>
        <taxon>Euthyneura</taxon>
        <taxon>Panpulmonata</taxon>
        <taxon>Hygrophila</taxon>
        <taxon>Lymnaeoidea</taxon>
        <taxon>Lymnaeidae</taxon>
        <taxon>Lymnaea</taxon>
    </lineage>
</organism>
<feature type="non-terminal residue" evidence="8">
    <location>
        <position position="1"/>
    </location>
</feature>
<dbReference type="GO" id="GO:0090656">
    <property type="term" value="P:t-circle formation"/>
    <property type="evidence" value="ECO:0007669"/>
    <property type="project" value="TreeGrafter"/>
</dbReference>
<evidence type="ECO:0000259" key="7">
    <source>
        <dbReference type="PROSITE" id="PS50162"/>
    </source>
</evidence>
<evidence type="ECO:0000256" key="5">
    <source>
        <dbReference type="ARBA" id="ARBA00023172"/>
    </source>
</evidence>
<dbReference type="GO" id="GO:0071140">
    <property type="term" value="P:resolution of mitotic recombination intermediates"/>
    <property type="evidence" value="ECO:0007669"/>
    <property type="project" value="TreeGrafter"/>
</dbReference>
<dbReference type="AlphaFoldDB" id="A0AAV2HS15"/>
<evidence type="ECO:0000313" key="9">
    <source>
        <dbReference type="Proteomes" id="UP001497497"/>
    </source>
</evidence>
<dbReference type="SUPFAM" id="SSF52540">
    <property type="entry name" value="P-loop containing nucleoside triphosphate hydrolases"/>
    <property type="match status" value="1"/>
</dbReference>
<evidence type="ECO:0000256" key="1">
    <source>
        <dbReference type="ARBA" id="ARBA00004123"/>
    </source>
</evidence>
<dbReference type="GO" id="GO:0045003">
    <property type="term" value="P:double-strand break repair via synthesis-dependent strand annealing"/>
    <property type="evidence" value="ECO:0007669"/>
    <property type="project" value="TreeGrafter"/>
</dbReference>
<evidence type="ECO:0000313" key="8">
    <source>
        <dbReference type="EMBL" id="CAL1536915.1"/>
    </source>
</evidence>
<name>A0AAV2HS15_LYMST</name>
<accession>A0AAV2HS15</accession>
<dbReference type="GO" id="GO:0033065">
    <property type="term" value="C:Rad51C-XRCC3 complex"/>
    <property type="evidence" value="ECO:0007669"/>
    <property type="project" value="TreeGrafter"/>
</dbReference>
<dbReference type="Proteomes" id="UP001497497">
    <property type="component" value="Unassembled WGS sequence"/>
</dbReference>
<reference evidence="8 9" key="1">
    <citation type="submission" date="2024-04" db="EMBL/GenBank/DDBJ databases">
        <authorList>
            <consortium name="Genoscope - CEA"/>
            <person name="William W."/>
        </authorList>
    </citation>
    <scope>NUCLEOTIDE SEQUENCE [LARGE SCALE GENOMIC DNA]</scope>
</reference>
<dbReference type="Pfam" id="PF26169">
    <property type="entry name" value="HHH_XRCC3_RpoA"/>
    <property type="match status" value="1"/>
</dbReference>
<dbReference type="GO" id="GO:0005524">
    <property type="term" value="F:ATP binding"/>
    <property type="evidence" value="ECO:0007669"/>
    <property type="project" value="InterPro"/>
</dbReference>
<evidence type="ECO:0000256" key="2">
    <source>
        <dbReference type="ARBA" id="ARBA00007095"/>
    </source>
</evidence>
<feature type="non-terminal residue" evidence="8">
    <location>
        <position position="243"/>
    </location>
</feature>
<keyword evidence="6" id="KW-0539">Nucleus</keyword>
<dbReference type="GO" id="GO:0005657">
    <property type="term" value="C:replication fork"/>
    <property type="evidence" value="ECO:0007669"/>
    <property type="project" value="TreeGrafter"/>
</dbReference>
<keyword evidence="5" id="KW-0233">DNA recombination</keyword>
<proteinExistence type="inferred from homology"/>
<dbReference type="EMBL" id="CAXITT010000243">
    <property type="protein sequence ID" value="CAL1536915.1"/>
    <property type="molecule type" value="Genomic_DNA"/>
</dbReference>
<dbReference type="InterPro" id="IPR027417">
    <property type="entry name" value="P-loop_NTPase"/>
</dbReference>
<keyword evidence="3" id="KW-0227">DNA damage</keyword>
<dbReference type="Gene3D" id="3.40.50.300">
    <property type="entry name" value="P-loop containing nucleotide triphosphate hydrolases"/>
    <property type="match status" value="1"/>
</dbReference>
<comment type="similarity">
    <text evidence="2">Belongs to the RecA family. RAD51 subfamily.</text>
</comment>
<dbReference type="InterPro" id="IPR058766">
    <property type="entry name" value="HHH_XRCC3_RAD51B"/>
</dbReference>
<keyword evidence="9" id="KW-1185">Reference proteome</keyword>
<dbReference type="PANTHER" id="PTHR46487:SF1">
    <property type="entry name" value="DNA REPAIR PROTEIN XRCC3"/>
    <property type="match status" value="1"/>
</dbReference>
<gene>
    <name evidence="8" type="ORF">GSLYS_00010828001</name>
</gene>
<dbReference type="GO" id="GO:0000722">
    <property type="term" value="P:telomere maintenance via recombination"/>
    <property type="evidence" value="ECO:0007669"/>
    <property type="project" value="TreeGrafter"/>
</dbReference>
<keyword evidence="4" id="KW-0238">DNA-binding</keyword>
<evidence type="ECO:0000256" key="4">
    <source>
        <dbReference type="ARBA" id="ARBA00023125"/>
    </source>
</evidence>
<feature type="domain" description="RecA family profile 1" evidence="7">
    <location>
        <begin position="94"/>
        <end position="243"/>
    </location>
</feature>
<dbReference type="InterPro" id="IPR013632">
    <property type="entry name" value="Rad51_C"/>
</dbReference>
<evidence type="ECO:0000256" key="3">
    <source>
        <dbReference type="ARBA" id="ARBA00022763"/>
    </source>
</evidence>
<comment type="caution">
    <text evidence="8">The sequence shown here is derived from an EMBL/GenBank/DDBJ whole genome shotgun (WGS) entry which is preliminary data.</text>
</comment>
<dbReference type="PANTHER" id="PTHR46487">
    <property type="entry name" value="DNA REPAIR PROTEIN XRCC3"/>
    <property type="match status" value="1"/>
</dbReference>
<dbReference type="PROSITE" id="PS50162">
    <property type="entry name" value="RECA_2"/>
    <property type="match status" value="1"/>
</dbReference>
<dbReference type="InterPro" id="IPR020588">
    <property type="entry name" value="RecA_ATP-bd"/>
</dbReference>
<evidence type="ECO:0000256" key="6">
    <source>
        <dbReference type="ARBA" id="ARBA00023242"/>
    </source>
</evidence>
<protein>
    <recommendedName>
        <fullName evidence="7">RecA family profile 1 domain-containing protein</fullName>
    </recommendedName>
</protein>
<comment type="subcellular location">
    <subcellularLocation>
        <location evidence="1">Nucleus</location>
    </subcellularLocation>
</comment>
<dbReference type="GO" id="GO:0000400">
    <property type="term" value="F:four-way junction DNA binding"/>
    <property type="evidence" value="ECO:0007669"/>
    <property type="project" value="TreeGrafter"/>
</dbReference>
<dbReference type="Pfam" id="PF08423">
    <property type="entry name" value="Rad51"/>
    <property type="match status" value="1"/>
</dbReference>